<dbReference type="PANTHER" id="PTHR12835:SF5">
    <property type="entry name" value="BIOTIN--PROTEIN LIGASE"/>
    <property type="match status" value="1"/>
</dbReference>
<evidence type="ECO:0000256" key="2">
    <source>
        <dbReference type="ARBA" id="ARBA00022741"/>
    </source>
</evidence>
<dbReference type="InterPro" id="IPR008988">
    <property type="entry name" value="Transcriptional_repressor_C"/>
</dbReference>
<dbReference type="Gene3D" id="2.30.30.100">
    <property type="match status" value="1"/>
</dbReference>
<dbReference type="EC" id="6.3.4.15" evidence="5"/>
<gene>
    <name evidence="8" type="ORF">MTR66_05100</name>
</gene>
<dbReference type="Pfam" id="PF02237">
    <property type="entry name" value="BPL_C"/>
    <property type="match status" value="1"/>
</dbReference>
<evidence type="ECO:0000256" key="3">
    <source>
        <dbReference type="ARBA" id="ARBA00022840"/>
    </source>
</evidence>
<dbReference type="InterPro" id="IPR004408">
    <property type="entry name" value="Biotin_CoA_COase_ligase"/>
</dbReference>
<keyword evidence="2" id="KW-0547">Nucleotide-binding</keyword>
<sequence>MIRTVEETGSTNADLMAMLSGGEYLPEGDWLVANRQSAGRGRLGRVWNDGAGNFMGSTVVRPGPGDPPPSTLALMTGLAVHEALAAFVPQARALWLKWPNDLLLDGAKIAGILLEMAAGTVIVGIGVNLAAAPDIPDRAVASLADYGPAPDRDAFAAALAASFDRELHRWRSAGLAPLLRRWQSAAHPVGTPLRVLPPGEDVLEGRFAGLSQDGNLLLELADGTQRTVHAGDVLLASAPH</sequence>
<accession>A0ABT0BMD0</accession>
<keyword evidence="4" id="KW-0092">Biotin</keyword>
<reference evidence="8 9" key="1">
    <citation type="submission" date="2022-04" db="EMBL/GenBank/DDBJ databases">
        <title>Identification of a novel bacterium isolated from mangrove sediments.</title>
        <authorList>
            <person name="Pan X."/>
        </authorList>
    </citation>
    <scope>NUCLEOTIDE SEQUENCE [LARGE SCALE GENOMIC DNA]</scope>
    <source>
        <strain evidence="8 9">B2638</strain>
    </source>
</reference>
<evidence type="ECO:0000256" key="4">
    <source>
        <dbReference type="ARBA" id="ARBA00023267"/>
    </source>
</evidence>
<evidence type="ECO:0000313" key="9">
    <source>
        <dbReference type="Proteomes" id="UP001202281"/>
    </source>
</evidence>
<dbReference type="InterPro" id="IPR045864">
    <property type="entry name" value="aa-tRNA-synth_II/BPL/LPL"/>
</dbReference>
<evidence type="ECO:0000256" key="5">
    <source>
        <dbReference type="ARBA" id="ARBA00024227"/>
    </source>
</evidence>
<dbReference type="PANTHER" id="PTHR12835">
    <property type="entry name" value="BIOTIN PROTEIN LIGASE"/>
    <property type="match status" value="1"/>
</dbReference>
<comment type="caution">
    <text evidence="8">The sequence shown here is derived from an EMBL/GenBank/DDBJ whole genome shotgun (WGS) entry which is preliminary data.</text>
</comment>
<organism evidence="8 9">
    <name type="scientific">Novosphingobium beihaiensis</name>
    <dbReference type="NCBI Taxonomy" id="2930389"/>
    <lineage>
        <taxon>Bacteria</taxon>
        <taxon>Pseudomonadati</taxon>
        <taxon>Pseudomonadota</taxon>
        <taxon>Alphaproteobacteria</taxon>
        <taxon>Sphingomonadales</taxon>
        <taxon>Sphingomonadaceae</taxon>
        <taxon>Novosphingobium</taxon>
    </lineage>
</organism>
<dbReference type="NCBIfam" id="TIGR00121">
    <property type="entry name" value="birA_ligase"/>
    <property type="match status" value="1"/>
</dbReference>
<dbReference type="EMBL" id="JALHLG010000005">
    <property type="protein sequence ID" value="MCJ2186192.1"/>
    <property type="molecule type" value="Genomic_DNA"/>
</dbReference>
<keyword evidence="1 8" id="KW-0436">Ligase</keyword>
<dbReference type="RefSeq" id="WP_243918445.1">
    <property type="nucleotide sequence ID" value="NZ_JALHLG010000005.1"/>
</dbReference>
<name>A0ABT0BMD0_9SPHN</name>
<dbReference type="InterPro" id="IPR004143">
    <property type="entry name" value="BPL_LPL_catalytic"/>
</dbReference>
<dbReference type="GO" id="GO:0004077">
    <property type="term" value="F:biotin--[biotin carboxyl-carrier protein] ligase activity"/>
    <property type="evidence" value="ECO:0007669"/>
    <property type="project" value="UniProtKB-EC"/>
</dbReference>
<keyword evidence="9" id="KW-1185">Reference proteome</keyword>
<proteinExistence type="predicted"/>
<dbReference type="Gene3D" id="3.30.930.10">
    <property type="entry name" value="Bira Bifunctional Protein, Domain 2"/>
    <property type="match status" value="1"/>
</dbReference>
<evidence type="ECO:0000313" key="8">
    <source>
        <dbReference type="EMBL" id="MCJ2186192.1"/>
    </source>
</evidence>
<dbReference type="Pfam" id="PF03099">
    <property type="entry name" value="BPL_LplA_LipB"/>
    <property type="match status" value="1"/>
</dbReference>
<keyword evidence="3" id="KW-0067">ATP-binding</keyword>
<dbReference type="SUPFAM" id="SSF55681">
    <property type="entry name" value="Class II aaRS and biotin synthetases"/>
    <property type="match status" value="1"/>
</dbReference>
<dbReference type="InterPro" id="IPR003142">
    <property type="entry name" value="BPL_C"/>
</dbReference>
<dbReference type="Proteomes" id="UP001202281">
    <property type="component" value="Unassembled WGS sequence"/>
</dbReference>
<evidence type="ECO:0000256" key="6">
    <source>
        <dbReference type="ARBA" id="ARBA00047846"/>
    </source>
</evidence>
<dbReference type="PROSITE" id="PS51733">
    <property type="entry name" value="BPL_LPL_CATALYTIC"/>
    <property type="match status" value="1"/>
</dbReference>
<dbReference type="SUPFAM" id="SSF50037">
    <property type="entry name" value="C-terminal domain of transcriptional repressors"/>
    <property type="match status" value="1"/>
</dbReference>
<feature type="domain" description="BPL/LPL catalytic" evidence="7">
    <location>
        <begin position="1"/>
        <end position="171"/>
    </location>
</feature>
<evidence type="ECO:0000256" key="1">
    <source>
        <dbReference type="ARBA" id="ARBA00022598"/>
    </source>
</evidence>
<evidence type="ECO:0000259" key="7">
    <source>
        <dbReference type="PROSITE" id="PS51733"/>
    </source>
</evidence>
<dbReference type="CDD" id="cd16442">
    <property type="entry name" value="BPL"/>
    <property type="match status" value="1"/>
</dbReference>
<protein>
    <recommendedName>
        <fullName evidence="5">biotin--[biotin carboxyl-carrier protein] ligase</fullName>
        <ecNumber evidence="5">6.3.4.15</ecNumber>
    </recommendedName>
</protein>
<comment type="catalytic activity">
    <reaction evidence="6">
        <text>biotin + L-lysyl-[protein] + ATP = N(6)-biotinyl-L-lysyl-[protein] + AMP + diphosphate + H(+)</text>
        <dbReference type="Rhea" id="RHEA:11756"/>
        <dbReference type="Rhea" id="RHEA-COMP:9752"/>
        <dbReference type="Rhea" id="RHEA-COMP:10505"/>
        <dbReference type="ChEBI" id="CHEBI:15378"/>
        <dbReference type="ChEBI" id="CHEBI:29969"/>
        <dbReference type="ChEBI" id="CHEBI:30616"/>
        <dbReference type="ChEBI" id="CHEBI:33019"/>
        <dbReference type="ChEBI" id="CHEBI:57586"/>
        <dbReference type="ChEBI" id="CHEBI:83144"/>
        <dbReference type="ChEBI" id="CHEBI:456215"/>
        <dbReference type="EC" id="6.3.4.15"/>
    </reaction>
</comment>